<feature type="region of interest" description="Disordered" evidence="1">
    <location>
        <begin position="124"/>
        <end position="143"/>
    </location>
</feature>
<feature type="compositionally biased region" description="Low complexity" evidence="1">
    <location>
        <begin position="130"/>
        <end position="143"/>
    </location>
</feature>
<accession>A0A0C3BM81</accession>
<keyword evidence="3" id="KW-1185">Reference proteome</keyword>
<evidence type="ECO:0000256" key="1">
    <source>
        <dbReference type="SAM" id="MobiDB-lite"/>
    </source>
</evidence>
<dbReference type="Gene3D" id="1.25.40.180">
    <property type="match status" value="1"/>
</dbReference>
<reference evidence="3" key="2">
    <citation type="submission" date="2015-01" db="EMBL/GenBank/DDBJ databases">
        <title>Evolutionary Origins and Diversification of the Mycorrhizal Mutualists.</title>
        <authorList>
            <consortium name="DOE Joint Genome Institute"/>
            <consortium name="Mycorrhizal Genomics Consortium"/>
            <person name="Kohler A."/>
            <person name="Kuo A."/>
            <person name="Nagy L.G."/>
            <person name="Floudas D."/>
            <person name="Copeland A."/>
            <person name="Barry K.W."/>
            <person name="Cichocki N."/>
            <person name="Veneault-Fourrey C."/>
            <person name="LaButti K."/>
            <person name="Lindquist E.A."/>
            <person name="Lipzen A."/>
            <person name="Lundell T."/>
            <person name="Morin E."/>
            <person name="Murat C."/>
            <person name="Riley R."/>
            <person name="Ohm R."/>
            <person name="Sun H."/>
            <person name="Tunlid A."/>
            <person name="Henrissat B."/>
            <person name="Grigoriev I.V."/>
            <person name="Hibbett D.S."/>
            <person name="Martin F."/>
        </authorList>
    </citation>
    <scope>NUCLEOTIDE SEQUENCE [LARGE SCALE GENOMIC DNA]</scope>
    <source>
        <strain evidence="3">F 1598</strain>
    </source>
</reference>
<protein>
    <submittedName>
        <fullName evidence="2">Uncharacterized protein</fullName>
    </submittedName>
</protein>
<dbReference type="InParanoid" id="A0A0C3BM81"/>
<dbReference type="AlphaFoldDB" id="A0A0C3BM81"/>
<dbReference type="EMBL" id="KN833016">
    <property type="protein sequence ID" value="KIM78422.1"/>
    <property type="molecule type" value="Genomic_DNA"/>
</dbReference>
<dbReference type="Proteomes" id="UP000054166">
    <property type="component" value="Unassembled WGS sequence"/>
</dbReference>
<dbReference type="STRING" id="765440.A0A0C3BM81"/>
<reference evidence="2 3" key="1">
    <citation type="submission" date="2014-04" db="EMBL/GenBank/DDBJ databases">
        <authorList>
            <consortium name="DOE Joint Genome Institute"/>
            <person name="Kuo A."/>
            <person name="Tarkka M."/>
            <person name="Buscot F."/>
            <person name="Kohler A."/>
            <person name="Nagy L.G."/>
            <person name="Floudas D."/>
            <person name="Copeland A."/>
            <person name="Barry K.W."/>
            <person name="Cichocki N."/>
            <person name="Veneault-Fourrey C."/>
            <person name="LaButti K."/>
            <person name="Lindquist E.A."/>
            <person name="Lipzen A."/>
            <person name="Lundell T."/>
            <person name="Morin E."/>
            <person name="Murat C."/>
            <person name="Sun H."/>
            <person name="Tunlid A."/>
            <person name="Henrissat B."/>
            <person name="Grigoriev I.V."/>
            <person name="Hibbett D.S."/>
            <person name="Martin F."/>
            <person name="Nordberg H.P."/>
            <person name="Cantor M.N."/>
            <person name="Hua S.X."/>
        </authorList>
    </citation>
    <scope>NUCLEOTIDE SEQUENCE [LARGE SCALE GENOMIC DNA]</scope>
    <source>
        <strain evidence="2 3">F 1598</strain>
    </source>
</reference>
<organism evidence="2 3">
    <name type="scientific">Piloderma croceum (strain F 1598)</name>
    <dbReference type="NCBI Taxonomy" id="765440"/>
    <lineage>
        <taxon>Eukaryota</taxon>
        <taxon>Fungi</taxon>
        <taxon>Dikarya</taxon>
        <taxon>Basidiomycota</taxon>
        <taxon>Agaricomycotina</taxon>
        <taxon>Agaricomycetes</taxon>
        <taxon>Agaricomycetidae</taxon>
        <taxon>Atheliales</taxon>
        <taxon>Atheliaceae</taxon>
        <taxon>Piloderma</taxon>
    </lineage>
</organism>
<name>A0A0C3BM81_PILCF</name>
<dbReference type="SUPFAM" id="SSF48371">
    <property type="entry name" value="ARM repeat"/>
    <property type="match status" value="1"/>
</dbReference>
<gene>
    <name evidence="2" type="ORF">PILCRDRAFT_824303</name>
</gene>
<evidence type="ECO:0000313" key="2">
    <source>
        <dbReference type="EMBL" id="KIM78422.1"/>
    </source>
</evidence>
<dbReference type="OrthoDB" id="3071225at2759"/>
<dbReference type="HOGENOM" id="CLU_618293_0_0_1"/>
<dbReference type="InterPro" id="IPR016024">
    <property type="entry name" value="ARM-type_fold"/>
</dbReference>
<evidence type="ECO:0000313" key="3">
    <source>
        <dbReference type="Proteomes" id="UP000054166"/>
    </source>
</evidence>
<sequence>MAIKLDLTELNRMFDKPSMGRPSPQVQTPGDQAWLEQFFARVHLTESLNFRQSTLELSPSSSNSTLIDHDDAFLDYAKDPTFIEEPFFPLDTQGNPQLFSIMSERSKYFVDEISRRTEQRKALSMNTDISSCPSTPSPSSSITSNTFNPNAIAFVPSYTHPARSTPSPSSSISSTSINPNAAPFIPSYTPLVPASIPGLISEVPDDSWFPIFWEGVSTKEANAQQLHAAALVDSMEWESESLAVLSQHFCWKGAEGAADELGGVVSFARLVHDCFRATYGDWYANCLTRHIRECVVGHFKACWKSEQPQAITYANPPSISYLSSALSLTTFVGDLYAQGLLPRSSIHHCISILVAELNAIEHIHAIHLLVLHANSRLWRGKDANKAIKDFVASFTQRASCMGDDASVMGNPFKKSELRAWVKEITDMLNRWQVPRRASLDVAASKEYAAGDKIVVGLQVGQRR</sequence>
<proteinExistence type="predicted"/>